<dbReference type="EMBL" id="KZ293649">
    <property type="protein sequence ID" value="PBK97326.1"/>
    <property type="molecule type" value="Genomic_DNA"/>
</dbReference>
<dbReference type="Proteomes" id="UP000217790">
    <property type="component" value="Unassembled WGS sequence"/>
</dbReference>
<feature type="compositionally biased region" description="Basic residues" evidence="1">
    <location>
        <begin position="273"/>
        <end position="282"/>
    </location>
</feature>
<protein>
    <recommendedName>
        <fullName evidence="2">C2H2-type domain-containing protein</fullName>
    </recommendedName>
</protein>
<feature type="domain" description="C2H2-type" evidence="2">
    <location>
        <begin position="355"/>
        <end position="384"/>
    </location>
</feature>
<dbReference type="InterPro" id="IPR013087">
    <property type="entry name" value="Znf_C2H2_type"/>
</dbReference>
<sequence>MSDPSRATDANDPSTPNDIQQYLWSPNGTIDSSDLWNDSYDGSVMASDSTIVDQFDSYDNHASLLAPLSDLTTDYAVDYYAPDFLDRTEETAGYGIMSEAYYYAAELSSSLLPTHDTQPATQLESGDASTGNDHPAYDGPLAPMQLESFDCHPDQTDAPKASRTRKKGRRPRPRPANKDSRPPPSAPRRSVELGEPGSSTQRTHPRNSQAPLKRNSDSSSPSEFDQSDKRRRLNTDKDAARIRLESREDEPGRMASCDSLGYESLREEEPSVRPRRIRRSTKKQQWDEASYHEGDNSSTRSPGPGEPGPSTWAQSSEQDLVPSPRNVDSHRSRVNVPARTSKPASRRKSKNSRRFRCPHCGLGNSREAQTFKRANDLRRHLIYHAAHKSDNYDKSRLECPDCHKIFSRPDSLIRHRGNPSACAKNIAPPSLKEVERSEEESDYEEEEDSDQGE</sequence>
<dbReference type="AlphaFoldDB" id="A0A2H3ECP5"/>
<proteinExistence type="predicted"/>
<dbReference type="InParanoid" id="A0A2H3ECP5"/>
<feature type="compositionally biased region" description="Basic and acidic residues" evidence="1">
    <location>
        <begin position="284"/>
        <end position="295"/>
    </location>
</feature>
<accession>A0A2H3ECP5</accession>
<evidence type="ECO:0000259" key="2">
    <source>
        <dbReference type="SMART" id="SM00355"/>
    </source>
</evidence>
<feature type="compositionally biased region" description="Basic residues" evidence="1">
    <location>
        <begin position="344"/>
        <end position="357"/>
    </location>
</feature>
<dbReference type="OMA" id="CHPDQTD"/>
<dbReference type="OrthoDB" id="654211at2759"/>
<gene>
    <name evidence="3" type="ORF">ARMGADRAFT_1162238</name>
</gene>
<feature type="compositionally biased region" description="Basic residues" evidence="1">
    <location>
        <begin position="162"/>
        <end position="175"/>
    </location>
</feature>
<dbReference type="STRING" id="47427.A0A2H3ECP5"/>
<evidence type="ECO:0000313" key="4">
    <source>
        <dbReference type="Proteomes" id="UP000217790"/>
    </source>
</evidence>
<organism evidence="3 4">
    <name type="scientific">Armillaria gallica</name>
    <name type="common">Bulbous honey fungus</name>
    <name type="synonym">Armillaria bulbosa</name>
    <dbReference type="NCBI Taxonomy" id="47427"/>
    <lineage>
        <taxon>Eukaryota</taxon>
        <taxon>Fungi</taxon>
        <taxon>Dikarya</taxon>
        <taxon>Basidiomycota</taxon>
        <taxon>Agaricomycotina</taxon>
        <taxon>Agaricomycetes</taxon>
        <taxon>Agaricomycetidae</taxon>
        <taxon>Agaricales</taxon>
        <taxon>Marasmiineae</taxon>
        <taxon>Physalacriaceae</taxon>
        <taxon>Armillaria</taxon>
    </lineage>
</organism>
<feature type="compositionally biased region" description="Polar residues" evidence="1">
    <location>
        <begin position="197"/>
        <end position="210"/>
    </location>
</feature>
<feature type="region of interest" description="Disordered" evidence="1">
    <location>
        <begin position="114"/>
        <end position="361"/>
    </location>
</feature>
<feature type="compositionally biased region" description="Basic and acidic residues" evidence="1">
    <location>
        <begin position="233"/>
        <end position="252"/>
    </location>
</feature>
<evidence type="ECO:0000313" key="3">
    <source>
        <dbReference type="EMBL" id="PBK97326.1"/>
    </source>
</evidence>
<evidence type="ECO:0000256" key="1">
    <source>
        <dbReference type="SAM" id="MobiDB-lite"/>
    </source>
</evidence>
<dbReference type="Gene3D" id="3.30.160.60">
    <property type="entry name" value="Classic Zinc Finger"/>
    <property type="match status" value="1"/>
</dbReference>
<feature type="compositionally biased region" description="Acidic residues" evidence="1">
    <location>
        <begin position="436"/>
        <end position="453"/>
    </location>
</feature>
<reference evidence="4" key="1">
    <citation type="journal article" date="2017" name="Nat. Ecol. Evol.">
        <title>Genome expansion and lineage-specific genetic innovations in the forest pathogenic fungi Armillaria.</title>
        <authorList>
            <person name="Sipos G."/>
            <person name="Prasanna A.N."/>
            <person name="Walter M.C."/>
            <person name="O'Connor E."/>
            <person name="Balint B."/>
            <person name="Krizsan K."/>
            <person name="Kiss B."/>
            <person name="Hess J."/>
            <person name="Varga T."/>
            <person name="Slot J."/>
            <person name="Riley R."/>
            <person name="Boka B."/>
            <person name="Rigling D."/>
            <person name="Barry K."/>
            <person name="Lee J."/>
            <person name="Mihaltcheva S."/>
            <person name="LaButti K."/>
            <person name="Lipzen A."/>
            <person name="Waldron R."/>
            <person name="Moloney N.M."/>
            <person name="Sperisen C."/>
            <person name="Kredics L."/>
            <person name="Vagvoelgyi C."/>
            <person name="Patrignani A."/>
            <person name="Fitzpatrick D."/>
            <person name="Nagy I."/>
            <person name="Doyle S."/>
            <person name="Anderson J.B."/>
            <person name="Grigoriev I.V."/>
            <person name="Gueldener U."/>
            <person name="Muensterkoetter M."/>
            <person name="Nagy L.G."/>
        </authorList>
    </citation>
    <scope>NUCLEOTIDE SEQUENCE [LARGE SCALE GENOMIC DNA]</scope>
    <source>
        <strain evidence="4">Ar21-2</strain>
    </source>
</reference>
<feature type="region of interest" description="Disordered" evidence="1">
    <location>
        <begin position="1"/>
        <end position="24"/>
    </location>
</feature>
<feature type="compositionally biased region" description="Polar residues" evidence="1">
    <location>
        <begin position="11"/>
        <end position="24"/>
    </location>
</feature>
<dbReference type="SMART" id="SM00355">
    <property type="entry name" value="ZnF_C2H2"/>
    <property type="match status" value="2"/>
</dbReference>
<keyword evidence="4" id="KW-1185">Reference proteome</keyword>
<name>A0A2H3ECP5_ARMGA</name>
<feature type="domain" description="C2H2-type" evidence="2">
    <location>
        <begin position="397"/>
        <end position="417"/>
    </location>
</feature>
<dbReference type="Pfam" id="PF00096">
    <property type="entry name" value="zf-C2H2"/>
    <property type="match status" value="2"/>
</dbReference>
<feature type="compositionally biased region" description="Polar residues" evidence="1">
    <location>
        <begin position="114"/>
        <end position="132"/>
    </location>
</feature>
<feature type="region of interest" description="Disordered" evidence="1">
    <location>
        <begin position="418"/>
        <end position="453"/>
    </location>
</feature>